<dbReference type="EMBL" id="BAAAPU010000007">
    <property type="protein sequence ID" value="GAA1977391.1"/>
    <property type="molecule type" value="Genomic_DNA"/>
</dbReference>
<accession>A0ABN2RZ06</accession>
<dbReference type="Gene3D" id="1.10.3630.10">
    <property type="entry name" value="yeast vps74-n-term truncation variant domain like"/>
    <property type="match status" value="1"/>
</dbReference>
<dbReference type="Pfam" id="PF05719">
    <property type="entry name" value="GPP34"/>
    <property type="match status" value="1"/>
</dbReference>
<dbReference type="InterPro" id="IPR038261">
    <property type="entry name" value="GPP34-like_sf"/>
</dbReference>
<evidence type="ECO:0000313" key="6">
    <source>
        <dbReference type="Proteomes" id="UP001500013"/>
    </source>
</evidence>
<dbReference type="Proteomes" id="UP001500013">
    <property type="component" value="Unassembled WGS sequence"/>
</dbReference>
<gene>
    <name evidence="5" type="ORF">GCM10009817_17240</name>
</gene>
<comment type="subcellular location">
    <subcellularLocation>
        <location evidence="1">Golgi apparatus membrane</location>
        <topology evidence="1">Peripheral membrane protein</topology>
        <orientation evidence="1">Cytoplasmic side</orientation>
    </subcellularLocation>
</comment>
<comment type="caution">
    <text evidence="5">The sequence shown here is derived from an EMBL/GenBank/DDBJ whole genome shotgun (WGS) entry which is preliminary data.</text>
</comment>
<keyword evidence="3" id="KW-0446">Lipid-binding</keyword>
<evidence type="ECO:0000313" key="5">
    <source>
        <dbReference type="EMBL" id="GAA1977391.1"/>
    </source>
</evidence>
<dbReference type="InterPro" id="IPR008628">
    <property type="entry name" value="GPP34-like"/>
</dbReference>
<evidence type="ECO:0000256" key="3">
    <source>
        <dbReference type="ARBA" id="ARBA00023121"/>
    </source>
</evidence>
<keyword evidence="2" id="KW-0333">Golgi apparatus</keyword>
<proteinExistence type="predicted"/>
<reference evidence="5 6" key="1">
    <citation type="journal article" date="2019" name="Int. J. Syst. Evol. Microbiol.">
        <title>The Global Catalogue of Microorganisms (GCM) 10K type strain sequencing project: providing services to taxonomists for standard genome sequencing and annotation.</title>
        <authorList>
            <consortium name="The Broad Institute Genomics Platform"/>
            <consortium name="The Broad Institute Genome Sequencing Center for Infectious Disease"/>
            <person name="Wu L."/>
            <person name="Ma J."/>
        </authorList>
    </citation>
    <scope>NUCLEOTIDE SEQUENCE [LARGE SCALE GENOMIC DNA]</scope>
    <source>
        <strain evidence="5 6">JCM 15628</strain>
    </source>
</reference>
<keyword evidence="6" id="KW-1185">Reference proteome</keyword>
<keyword evidence="4" id="KW-0472">Membrane</keyword>
<evidence type="ECO:0000256" key="4">
    <source>
        <dbReference type="ARBA" id="ARBA00023136"/>
    </source>
</evidence>
<protein>
    <submittedName>
        <fullName evidence="5">GPP34 family phosphoprotein</fullName>
    </submittedName>
</protein>
<dbReference type="RefSeq" id="WP_344060578.1">
    <property type="nucleotide sequence ID" value="NZ_BAAAPU010000007.1"/>
</dbReference>
<sequence>MLIAEDLLLLLTDDDTGKLAASSTLVDIALGGALLMELTLMQRVDVAGPDEHVPAGRLVVRDAGATGDEVLDHALTTVRSREGRKPQSVVTALGKGTRGRLYERLAAGGVLRAEEGRILGVVPTHHWPTQDATHEAVVRAALYSALRHGETTDARTGALTALLSALDVVHEVVDPRAIGLSKRELTSSASRIAEGDWAAAAVRSAVDSMMAAIIAASVSAVVVGGGPGS</sequence>
<name>A0ABN2RZ06_9MICO</name>
<organism evidence="5 6">
    <name type="scientific">Terrabacter lapilli</name>
    <dbReference type="NCBI Taxonomy" id="436231"/>
    <lineage>
        <taxon>Bacteria</taxon>
        <taxon>Bacillati</taxon>
        <taxon>Actinomycetota</taxon>
        <taxon>Actinomycetes</taxon>
        <taxon>Micrococcales</taxon>
        <taxon>Intrasporangiaceae</taxon>
        <taxon>Terrabacter</taxon>
    </lineage>
</organism>
<evidence type="ECO:0000256" key="1">
    <source>
        <dbReference type="ARBA" id="ARBA00004255"/>
    </source>
</evidence>
<evidence type="ECO:0000256" key="2">
    <source>
        <dbReference type="ARBA" id="ARBA00023034"/>
    </source>
</evidence>